<name>A0A9P8RR28_9PEZI</name>
<dbReference type="AlphaFoldDB" id="A0A9P8RR28"/>
<evidence type="ECO:0000259" key="3">
    <source>
        <dbReference type="PROSITE" id="PS50850"/>
    </source>
</evidence>
<feature type="domain" description="Major facilitator superfamily (MFS) profile" evidence="3">
    <location>
        <begin position="1"/>
        <end position="308"/>
    </location>
</feature>
<comment type="subcellular location">
    <subcellularLocation>
        <location evidence="1">Membrane</location>
        <topology evidence="1">Multi-pass membrane protein</topology>
    </subcellularLocation>
</comment>
<keyword evidence="2" id="KW-1133">Transmembrane helix</keyword>
<dbReference type="InterPro" id="IPR011701">
    <property type="entry name" value="MFS"/>
</dbReference>
<feature type="transmembrane region" description="Helical" evidence="2">
    <location>
        <begin position="250"/>
        <end position="269"/>
    </location>
</feature>
<dbReference type="InterPro" id="IPR036259">
    <property type="entry name" value="MFS_trans_sf"/>
</dbReference>
<dbReference type="Gene3D" id="1.20.1250.20">
    <property type="entry name" value="MFS general substrate transporter like domains"/>
    <property type="match status" value="1"/>
</dbReference>
<comment type="caution">
    <text evidence="4">The sequence shown here is derived from an EMBL/GenBank/DDBJ whole genome shotgun (WGS) entry which is preliminary data.</text>
</comment>
<dbReference type="SUPFAM" id="SSF103473">
    <property type="entry name" value="MFS general substrate transporter"/>
    <property type="match status" value="1"/>
</dbReference>
<feature type="transmembrane region" description="Helical" evidence="2">
    <location>
        <begin position="14"/>
        <end position="34"/>
    </location>
</feature>
<keyword evidence="5" id="KW-1185">Reference proteome</keyword>
<dbReference type="PANTHER" id="PTHR42910">
    <property type="entry name" value="TRANSPORTER SCO4007-RELATED"/>
    <property type="match status" value="1"/>
</dbReference>
<keyword evidence="2" id="KW-0472">Membrane</keyword>
<evidence type="ECO:0000313" key="4">
    <source>
        <dbReference type="EMBL" id="KAH0559996.1"/>
    </source>
</evidence>
<feature type="transmembrane region" description="Helical" evidence="2">
    <location>
        <begin position="95"/>
        <end position="114"/>
    </location>
</feature>
<dbReference type="Pfam" id="PF07690">
    <property type="entry name" value="MFS_1"/>
    <property type="match status" value="1"/>
</dbReference>
<reference evidence="4" key="1">
    <citation type="submission" date="2021-03" db="EMBL/GenBank/DDBJ databases">
        <title>Comparative genomics and phylogenomic investigation of the class Geoglossomycetes provide insights into ecological specialization and systematics.</title>
        <authorList>
            <person name="Melie T."/>
            <person name="Pirro S."/>
            <person name="Miller A.N."/>
            <person name="Quandt A."/>
        </authorList>
    </citation>
    <scope>NUCLEOTIDE SEQUENCE</scope>
    <source>
        <strain evidence="4">CAQ_001_2017</strain>
    </source>
</reference>
<evidence type="ECO:0000256" key="2">
    <source>
        <dbReference type="SAM" id="Phobius"/>
    </source>
</evidence>
<dbReference type="GO" id="GO:0022857">
    <property type="term" value="F:transmembrane transporter activity"/>
    <property type="evidence" value="ECO:0007669"/>
    <property type="project" value="InterPro"/>
</dbReference>
<proteinExistence type="predicted"/>
<protein>
    <recommendedName>
        <fullName evidence="3">Major facilitator superfamily (MFS) profile domain-containing protein</fullName>
    </recommendedName>
</protein>
<feature type="transmembrane region" description="Helical" evidence="2">
    <location>
        <begin position="126"/>
        <end position="146"/>
    </location>
</feature>
<keyword evidence="2" id="KW-0812">Transmembrane</keyword>
<evidence type="ECO:0000256" key="1">
    <source>
        <dbReference type="ARBA" id="ARBA00004141"/>
    </source>
</evidence>
<dbReference type="EMBL" id="JAGHQM010000472">
    <property type="protein sequence ID" value="KAH0559996.1"/>
    <property type="molecule type" value="Genomic_DNA"/>
</dbReference>
<dbReference type="Proteomes" id="UP000750711">
    <property type="component" value="Unassembled WGS sequence"/>
</dbReference>
<gene>
    <name evidence="4" type="ORF">GP486_003479</name>
</gene>
<accession>A0A9P8RR28</accession>
<feature type="transmembrane region" description="Helical" evidence="2">
    <location>
        <begin position="224"/>
        <end position="244"/>
    </location>
</feature>
<dbReference type="PROSITE" id="PS50850">
    <property type="entry name" value="MFS"/>
    <property type="match status" value="1"/>
</dbReference>
<organism evidence="4 5">
    <name type="scientific">Trichoglossum hirsutum</name>
    <dbReference type="NCBI Taxonomy" id="265104"/>
    <lineage>
        <taxon>Eukaryota</taxon>
        <taxon>Fungi</taxon>
        <taxon>Dikarya</taxon>
        <taxon>Ascomycota</taxon>
        <taxon>Pezizomycotina</taxon>
        <taxon>Geoglossomycetes</taxon>
        <taxon>Geoglossales</taxon>
        <taxon>Geoglossaceae</taxon>
        <taxon>Trichoglossum</taxon>
    </lineage>
</organism>
<dbReference type="GO" id="GO:0016020">
    <property type="term" value="C:membrane"/>
    <property type="evidence" value="ECO:0007669"/>
    <property type="project" value="UniProtKB-SubCell"/>
</dbReference>
<dbReference type="PANTHER" id="PTHR42910:SF1">
    <property type="entry name" value="MAJOR FACILITATOR SUPERFAMILY (MFS) PROFILE DOMAIN-CONTAINING PROTEIN"/>
    <property type="match status" value="1"/>
</dbReference>
<evidence type="ECO:0000313" key="5">
    <source>
        <dbReference type="Proteomes" id="UP000750711"/>
    </source>
</evidence>
<dbReference type="InterPro" id="IPR020846">
    <property type="entry name" value="MFS_dom"/>
</dbReference>
<feature type="transmembrane region" description="Helical" evidence="2">
    <location>
        <begin position="158"/>
        <end position="180"/>
    </location>
</feature>
<sequence>MLELDSLAPPSRRAASLSIVASGLMLGMLIARVLSGTLAEFIGWRSIYWIAFGLQYLILVLLWLFMPDYPSTNPDGLKYHHMLWSMFKLVTRYPLLVQVCLIGFCSLAIFTSYWTTLTFLLAAPPYNYNSFITGLFALISIVAMINGPFYGRYVIDRFVPHFSIITGKLICLVGVVIGTYTGTFTIAGPIIQALLTDLGLQSIQIANRSALYSIEPNTCNRVNAVYMISVFCGQMVGTLGGARLYAHGGWIASGSASIGFLGFGLLFCLMRGPWETGWLGWRGGWSIQRKDLEPETPPLEMRMEEVRV</sequence>
<feature type="transmembrane region" description="Helical" evidence="2">
    <location>
        <begin position="46"/>
        <end position="65"/>
    </location>
</feature>